<reference evidence="3" key="1">
    <citation type="submission" date="2015-11" db="EMBL/GenBank/DDBJ databases">
        <authorList>
            <person name="Seth-Smith H.M.B."/>
        </authorList>
    </citation>
    <scope>NUCLEOTIDE SEQUENCE [LARGE SCALE GENOMIC DNA]</scope>
    <source>
        <strain evidence="3">2013Ark11</strain>
    </source>
</reference>
<organism evidence="2 3">
    <name type="scientific">Candidatus Ichthyocystis hellenicum</name>
    <dbReference type="NCBI Taxonomy" id="1561003"/>
    <lineage>
        <taxon>Bacteria</taxon>
        <taxon>Pseudomonadati</taxon>
        <taxon>Pseudomonadota</taxon>
        <taxon>Betaproteobacteria</taxon>
        <taxon>Burkholderiales</taxon>
        <taxon>Candidatus Ichthyocystis</taxon>
    </lineage>
</organism>
<name>A0A0S4M5M0_9BURK</name>
<keyword evidence="1" id="KW-1133">Transmembrane helix</keyword>
<feature type="transmembrane region" description="Helical" evidence="1">
    <location>
        <begin position="70"/>
        <end position="93"/>
    </location>
</feature>
<dbReference type="STRING" id="1561003.Ark11_0707"/>
<dbReference type="EMBL" id="LN906597">
    <property type="protein sequence ID" value="CUT17542.1"/>
    <property type="molecule type" value="Genomic_DNA"/>
</dbReference>
<keyword evidence="1" id="KW-0812">Transmembrane</keyword>
<gene>
    <name evidence="2" type="ORF">Ark11_0707</name>
</gene>
<proteinExistence type="predicted"/>
<keyword evidence="3" id="KW-1185">Reference proteome</keyword>
<evidence type="ECO:0000256" key="1">
    <source>
        <dbReference type="SAM" id="Phobius"/>
    </source>
</evidence>
<accession>A0A0S4M5M0</accession>
<sequence length="106" mass="11100">MSEVVVNRVVEGGDEACCNGGAVCGESPESVLGRVNGVVSGAHGSILKSSGDRRLESFDDESFSADSIKLLIAIVALLIIIAIVCIVFAFLIYNGIINLCRIIGQM</sequence>
<dbReference type="RefSeq" id="WP_092490467.1">
    <property type="nucleotide sequence ID" value="NZ_LN906597.1"/>
</dbReference>
<dbReference type="Proteomes" id="UP000198651">
    <property type="component" value="Chromosome I"/>
</dbReference>
<evidence type="ECO:0000313" key="3">
    <source>
        <dbReference type="Proteomes" id="UP000198651"/>
    </source>
</evidence>
<dbReference type="AlphaFoldDB" id="A0A0S4M5M0"/>
<keyword evidence="1" id="KW-0472">Membrane</keyword>
<protein>
    <submittedName>
        <fullName evidence="2">Putative membrane protein</fullName>
    </submittedName>
</protein>
<evidence type="ECO:0000313" key="2">
    <source>
        <dbReference type="EMBL" id="CUT17542.1"/>
    </source>
</evidence>